<evidence type="ECO:0000256" key="2">
    <source>
        <dbReference type="ARBA" id="ARBA00022692"/>
    </source>
</evidence>
<feature type="transmembrane region" description="Helical" evidence="5">
    <location>
        <begin position="68"/>
        <end position="86"/>
    </location>
</feature>
<evidence type="ECO:0000256" key="1">
    <source>
        <dbReference type="ARBA" id="ARBA00022475"/>
    </source>
</evidence>
<dbReference type="PANTHER" id="PTHR35529">
    <property type="entry name" value="MANGANESE EFFLUX PUMP MNTP-RELATED"/>
    <property type="match status" value="1"/>
</dbReference>
<evidence type="ECO:0000313" key="7">
    <source>
        <dbReference type="Proteomes" id="UP000075683"/>
    </source>
</evidence>
<protein>
    <recommendedName>
        <fullName evidence="8">Sporulation membrane protein YtaF</fullName>
    </recommendedName>
</protein>
<dbReference type="STRING" id="301148.B4135_2371"/>
<feature type="transmembrane region" description="Helical" evidence="5">
    <location>
        <begin position="139"/>
        <end position="159"/>
    </location>
</feature>
<dbReference type="AlphaFoldDB" id="A0A150LZE2"/>
<feature type="transmembrane region" description="Helical" evidence="5">
    <location>
        <begin position="165"/>
        <end position="183"/>
    </location>
</feature>
<dbReference type="Proteomes" id="UP000075683">
    <property type="component" value="Unassembled WGS sequence"/>
</dbReference>
<name>A0A150LZE2_9BACI</name>
<organism evidence="6 7">
    <name type="scientific">Caldibacillus debilis</name>
    <dbReference type="NCBI Taxonomy" id="301148"/>
    <lineage>
        <taxon>Bacteria</taxon>
        <taxon>Bacillati</taxon>
        <taxon>Bacillota</taxon>
        <taxon>Bacilli</taxon>
        <taxon>Bacillales</taxon>
        <taxon>Bacillaceae</taxon>
        <taxon>Caldibacillus</taxon>
    </lineage>
</organism>
<evidence type="ECO:0000256" key="3">
    <source>
        <dbReference type="ARBA" id="ARBA00022989"/>
    </source>
</evidence>
<keyword evidence="2 5" id="KW-0812">Transmembrane</keyword>
<dbReference type="RefSeq" id="WP_020156329.1">
    <property type="nucleotide sequence ID" value="NZ_LQYT01000053.1"/>
</dbReference>
<dbReference type="PANTHER" id="PTHR35529:SF2">
    <property type="entry name" value="SPORULATION PROTEIN YTAF-RELATED"/>
    <property type="match status" value="1"/>
</dbReference>
<dbReference type="Pfam" id="PF02659">
    <property type="entry name" value="Mntp"/>
    <property type="match status" value="2"/>
</dbReference>
<dbReference type="InterPro" id="IPR014205">
    <property type="entry name" value="Spore_YtaF"/>
</dbReference>
<keyword evidence="3 5" id="KW-1133">Transmembrane helix</keyword>
<sequence>MPPLSLLFLALAVSIDSFGAGFTYGLRKVKIPISGCFILALCSGAVLYFSALLGLAANRVLPENASQMIGGFSFVLLGVWALWQILRERKASPQEKKDEQRERILLKFEVKTLGLVIHILKLPTAADLDRSGTIRGMEAVLLGIALSVDAFGAGFGAAMLGLPPLGLACVTGFMSALFVYLGIRAGKGIAKAGWMGRLTFLPGIILILYGLWRLSRPFRHPAN</sequence>
<comment type="caution">
    <text evidence="6">The sequence shown here is derived from an EMBL/GenBank/DDBJ whole genome shotgun (WGS) entry which is preliminary data.</text>
</comment>
<feature type="transmembrane region" description="Helical" evidence="5">
    <location>
        <begin position="195"/>
        <end position="212"/>
    </location>
</feature>
<evidence type="ECO:0000256" key="5">
    <source>
        <dbReference type="SAM" id="Phobius"/>
    </source>
</evidence>
<proteinExistence type="predicted"/>
<evidence type="ECO:0000313" key="6">
    <source>
        <dbReference type="EMBL" id="KYD17700.1"/>
    </source>
</evidence>
<dbReference type="EMBL" id="LQYT01000053">
    <property type="protein sequence ID" value="KYD17700.1"/>
    <property type="molecule type" value="Genomic_DNA"/>
</dbReference>
<evidence type="ECO:0008006" key="8">
    <source>
        <dbReference type="Google" id="ProtNLM"/>
    </source>
</evidence>
<gene>
    <name evidence="6" type="ORF">B4135_2371</name>
</gene>
<accession>A0A150LZE2</accession>
<dbReference type="PATRIC" id="fig|301148.3.peg.3877"/>
<evidence type="ECO:0000256" key="4">
    <source>
        <dbReference type="ARBA" id="ARBA00023136"/>
    </source>
</evidence>
<feature type="transmembrane region" description="Helical" evidence="5">
    <location>
        <begin position="6"/>
        <end position="26"/>
    </location>
</feature>
<dbReference type="InterPro" id="IPR003810">
    <property type="entry name" value="Mntp/YtaF"/>
</dbReference>
<reference evidence="6 7" key="1">
    <citation type="submission" date="2016-01" db="EMBL/GenBank/DDBJ databases">
        <title>Draft Genome Sequences of Seven Thermophilic Sporeformers Isolated from Foods.</title>
        <authorList>
            <person name="Berendsen E.M."/>
            <person name="Wells-Bennik M.H."/>
            <person name="Krawcyk A.O."/>
            <person name="De Jong A."/>
            <person name="Holsappel S."/>
            <person name="Eijlander R.T."/>
            <person name="Kuipers O.P."/>
        </authorList>
    </citation>
    <scope>NUCLEOTIDE SEQUENCE [LARGE SCALE GENOMIC DNA]</scope>
    <source>
        <strain evidence="6 7">B4135</strain>
    </source>
</reference>
<dbReference type="OrthoDB" id="1679205at2"/>
<keyword evidence="4 5" id="KW-0472">Membrane</keyword>
<dbReference type="NCBIfam" id="TIGR02840">
    <property type="entry name" value="spore_YtaF"/>
    <property type="match status" value="1"/>
</dbReference>
<feature type="transmembrane region" description="Helical" evidence="5">
    <location>
        <begin position="33"/>
        <end position="56"/>
    </location>
</feature>
<keyword evidence="1" id="KW-1003">Cell membrane</keyword>